<reference evidence="1" key="2">
    <citation type="journal article" date="2022" name="New Phytol.">
        <title>Evolutionary transition to the ectomycorrhizal habit in the genomes of a hyperdiverse lineage of mushroom-forming fungi.</title>
        <authorList>
            <person name="Looney B."/>
            <person name="Miyauchi S."/>
            <person name="Morin E."/>
            <person name="Drula E."/>
            <person name="Courty P.E."/>
            <person name="Kohler A."/>
            <person name="Kuo A."/>
            <person name="LaButti K."/>
            <person name="Pangilinan J."/>
            <person name="Lipzen A."/>
            <person name="Riley R."/>
            <person name="Andreopoulos W."/>
            <person name="He G."/>
            <person name="Johnson J."/>
            <person name="Nolan M."/>
            <person name="Tritt A."/>
            <person name="Barry K.W."/>
            <person name="Grigoriev I.V."/>
            <person name="Nagy L.G."/>
            <person name="Hibbett D."/>
            <person name="Henrissat B."/>
            <person name="Matheny P.B."/>
            <person name="Labbe J."/>
            <person name="Martin F.M."/>
        </authorList>
    </citation>
    <scope>NUCLEOTIDE SEQUENCE</scope>
    <source>
        <strain evidence="1">HHB10654</strain>
    </source>
</reference>
<reference evidence="1" key="1">
    <citation type="submission" date="2021-03" db="EMBL/GenBank/DDBJ databases">
        <authorList>
            <consortium name="DOE Joint Genome Institute"/>
            <person name="Ahrendt S."/>
            <person name="Looney B.P."/>
            <person name="Miyauchi S."/>
            <person name="Morin E."/>
            <person name="Drula E."/>
            <person name="Courty P.E."/>
            <person name="Chicoki N."/>
            <person name="Fauchery L."/>
            <person name="Kohler A."/>
            <person name="Kuo A."/>
            <person name="Labutti K."/>
            <person name="Pangilinan J."/>
            <person name="Lipzen A."/>
            <person name="Riley R."/>
            <person name="Andreopoulos W."/>
            <person name="He G."/>
            <person name="Johnson J."/>
            <person name="Barry K.W."/>
            <person name="Grigoriev I.V."/>
            <person name="Nagy L."/>
            <person name="Hibbett D."/>
            <person name="Henrissat B."/>
            <person name="Matheny P.B."/>
            <person name="Labbe J."/>
            <person name="Martin F."/>
        </authorList>
    </citation>
    <scope>NUCLEOTIDE SEQUENCE</scope>
    <source>
        <strain evidence="1">HHB10654</strain>
    </source>
</reference>
<organism evidence="1 2">
    <name type="scientific">Artomyces pyxidatus</name>
    <dbReference type="NCBI Taxonomy" id="48021"/>
    <lineage>
        <taxon>Eukaryota</taxon>
        <taxon>Fungi</taxon>
        <taxon>Dikarya</taxon>
        <taxon>Basidiomycota</taxon>
        <taxon>Agaricomycotina</taxon>
        <taxon>Agaricomycetes</taxon>
        <taxon>Russulales</taxon>
        <taxon>Auriscalpiaceae</taxon>
        <taxon>Artomyces</taxon>
    </lineage>
</organism>
<comment type="caution">
    <text evidence="1">The sequence shown here is derived from an EMBL/GenBank/DDBJ whole genome shotgun (WGS) entry which is preliminary data.</text>
</comment>
<protein>
    <submittedName>
        <fullName evidence="1">Uncharacterized protein</fullName>
    </submittedName>
</protein>
<sequence length="286" mass="32348">MWRRCRDIYNRDRCQRLCLGPITLRLSTTHTTSPMDLSTFKRGQLFEVQVSTSYQTNQSSISFTLLSLEFLEFAPEDSVDSKARTLYAIPRSPRNELVPLTLLDCPTTLRVFRSGKEGNDAYERELKFHEAARKAQILALPALWGRGQSKTGKGIQQVIFLECFESRAHHDQHCKHCAISGSMLRKIEKARIAVSGLLRSRTPPPVQHLIWKGDEQTGYPIFPANYPDTLTAQDVPEENLDGWRADNLLVPKVARLAIGYLRIVITNSGALDARRPILTVKGESDK</sequence>
<dbReference type="Proteomes" id="UP000814140">
    <property type="component" value="Unassembled WGS sequence"/>
</dbReference>
<accession>A0ACB8SQS0</accession>
<name>A0ACB8SQS0_9AGAM</name>
<keyword evidence="2" id="KW-1185">Reference proteome</keyword>
<proteinExistence type="predicted"/>
<dbReference type="EMBL" id="MU277234">
    <property type="protein sequence ID" value="KAI0058542.1"/>
    <property type="molecule type" value="Genomic_DNA"/>
</dbReference>
<evidence type="ECO:0000313" key="1">
    <source>
        <dbReference type="EMBL" id="KAI0058542.1"/>
    </source>
</evidence>
<evidence type="ECO:0000313" key="2">
    <source>
        <dbReference type="Proteomes" id="UP000814140"/>
    </source>
</evidence>
<gene>
    <name evidence="1" type="ORF">BV25DRAFT_1228936</name>
</gene>